<dbReference type="AlphaFoldDB" id="A0A9Q3PHC8"/>
<dbReference type="SUPFAM" id="SSF56672">
    <property type="entry name" value="DNA/RNA polymerases"/>
    <property type="match status" value="1"/>
</dbReference>
<dbReference type="InterPro" id="IPR051320">
    <property type="entry name" value="Viral_Replic_Matur_Polypro"/>
</dbReference>
<dbReference type="Pfam" id="PF17919">
    <property type="entry name" value="RT_RNaseH_2"/>
    <property type="match status" value="1"/>
</dbReference>
<dbReference type="InterPro" id="IPR043128">
    <property type="entry name" value="Rev_trsase/Diguanyl_cyclase"/>
</dbReference>
<feature type="domain" description="Reverse transcriptase" evidence="1">
    <location>
        <begin position="26"/>
        <end position="115"/>
    </location>
</feature>
<evidence type="ECO:0000259" key="1">
    <source>
        <dbReference type="Pfam" id="PF00078"/>
    </source>
</evidence>
<keyword evidence="4" id="KW-1185">Reference proteome</keyword>
<feature type="domain" description="Reverse transcriptase/retrotransposon-derived protein RNase H-like" evidence="2">
    <location>
        <begin position="180"/>
        <end position="281"/>
    </location>
</feature>
<evidence type="ECO:0000259" key="2">
    <source>
        <dbReference type="Pfam" id="PF17919"/>
    </source>
</evidence>
<dbReference type="Pfam" id="PF00078">
    <property type="entry name" value="RVT_1"/>
    <property type="match status" value="1"/>
</dbReference>
<dbReference type="Gene3D" id="3.30.70.270">
    <property type="match status" value="2"/>
</dbReference>
<dbReference type="InterPro" id="IPR000477">
    <property type="entry name" value="RT_dom"/>
</dbReference>
<protein>
    <recommendedName>
        <fullName evidence="5">Reverse transcriptase/retrotransposon-derived protein RNase H-like domain-containing protein</fullName>
    </recommendedName>
</protein>
<gene>
    <name evidence="3" type="ORF">O181_100272</name>
</gene>
<dbReference type="EMBL" id="AVOT02069717">
    <property type="protein sequence ID" value="MBW0560557.1"/>
    <property type="molecule type" value="Genomic_DNA"/>
</dbReference>
<dbReference type="InterPro" id="IPR043502">
    <property type="entry name" value="DNA/RNA_pol_sf"/>
</dbReference>
<dbReference type="Proteomes" id="UP000765509">
    <property type="component" value="Unassembled WGS sequence"/>
</dbReference>
<organism evidence="3 4">
    <name type="scientific">Austropuccinia psidii MF-1</name>
    <dbReference type="NCBI Taxonomy" id="1389203"/>
    <lineage>
        <taxon>Eukaryota</taxon>
        <taxon>Fungi</taxon>
        <taxon>Dikarya</taxon>
        <taxon>Basidiomycota</taxon>
        <taxon>Pucciniomycotina</taxon>
        <taxon>Pucciniomycetes</taxon>
        <taxon>Pucciniales</taxon>
        <taxon>Sphaerophragmiaceae</taxon>
        <taxon>Austropuccinia</taxon>
    </lineage>
</organism>
<name>A0A9Q3PHC8_9BASI</name>
<dbReference type="InterPro" id="IPR041577">
    <property type="entry name" value="RT_RNaseH_2"/>
</dbReference>
<evidence type="ECO:0008006" key="5">
    <source>
        <dbReference type="Google" id="ProtNLM"/>
    </source>
</evidence>
<comment type="caution">
    <text evidence="3">The sequence shown here is derived from an EMBL/GenBank/DDBJ whole genome shotgun (WGS) entry which is preliminary data.</text>
</comment>
<accession>A0A9Q3PHC8</accession>
<dbReference type="Gene3D" id="3.10.10.10">
    <property type="entry name" value="HIV Type 1 Reverse Transcriptase, subunit A, domain 1"/>
    <property type="match status" value="1"/>
</dbReference>
<reference evidence="3" key="1">
    <citation type="submission" date="2021-03" db="EMBL/GenBank/DDBJ databases">
        <title>Draft genome sequence of rust myrtle Austropuccinia psidii MF-1, a brazilian biotype.</title>
        <authorList>
            <person name="Quecine M.C."/>
            <person name="Pachon D.M.R."/>
            <person name="Bonatelli M.L."/>
            <person name="Correr F.H."/>
            <person name="Franceschini L.M."/>
            <person name="Leite T.F."/>
            <person name="Margarido G.R.A."/>
            <person name="Almeida C.A."/>
            <person name="Ferrarezi J.A."/>
            <person name="Labate C.A."/>
        </authorList>
    </citation>
    <scope>NUCLEOTIDE SEQUENCE</scope>
    <source>
        <strain evidence="3">MF-1</strain>
    </source>
</reference>
<sequence>MDALKGFHQNVLIPKSKKLLRLIPICGIYEYVRMPFGSKNAPPHYKRMMNTIFPTELLETWLIIYIYDIIICSGSWSLNLKRLTRVFDKAAGVHMKISLNKCKFGFEELKELGHIVSALSFGIDKNKVVAVLLKPITHNRKEMMSFIGFPSYYRKHRKDFAILAKSLYRICDQQKVFEMKQERIQAYEKIRKALTETPLLLIPDWNIPFKLYIYECGDGLGTALHQVQIIDSKPAEGPVCFISRKIKPTEARYGASRMKCLCLVLALNKLHYYLDGSFFEVIADYNSINSPLNIKKLNRHALRYQK</sequence>
<proteinExistence type="predicted"/>
<evidence type="ECO:0000313" key="3">
    <source>
        <dbReference type="EMBL" id="MBW0560557.1"/>
    </source>
</evidence>
<dbReference type="PANTHER" id="PTHR33064">
    <property type="entry name" value="POL PROTEIN"/>
    <property type="match status" value="1"/>
</dbReference>
<evidence type="ECO:0000313" key="4">
    <source>
        <dbReference type="Proteomes" id="UP000765509"/>
    </source>
</evidence>
<dbReference type="PANTHER" id="PTHR33064:SF37">
    <property type="entry name" value="RIBONUCLEASE H"/>
    <property type="match status" value="1"/>
</dbReference>